<reference evidence="2 3" key="1">
    <citation type="submission" date="2016-08" db="EMBL/GenBank/DDBJ databases">
        <authorList>
            <person name="Seilhamer J.J."/>
        </authorList>
    </citation>
    <scope>NUCLEOTIDE SEQUENCE [LARGE SCALE GENOMIC DNA]</scope>
    <source>
        <strain evidence="2">ING2-E5A</strain>
    </source>
</reference>
<keyword evidence="1" id="KW-0472">Membrane</keyword>
<accession>A0A1G4G4X7</accession>
<keyword evidence="3" id="KW-1185">Reference proteome</keyword>
<organism evidence="2 3">
    <name type="scientific">Petrimonas mucosa</name>
    <dbReference type="NCBI Taxonomy" id="1642646"/>
    <lineage>
        <taxon>Bacteria</taxon>
        <taxon>Pseudomonadati</taxon>
        <taxon>Bacteroidota</taxon>
        <taxon>Bacteroidia</taxon>
        <taxon>Bacteroidales</taxon>
        <taxon>Dysgonomonadaceae</taxon>
        <taxon>Petrimonas</taxon>
    </lineage>
</organism>
<keyword evidence="1" id="KW-1133">Transmembrane helix</keyword>
<evidence type="ECO:0000313" key="2">
    <source>
        <dbReference type="EMBL" id="SCM55989.1"/>
    </source>
</evidence>
<dbReference type="KEGG" id="pmuc:ING2E5A_0669"/>
<sequence length="100" mass="11298">MKKLLLLSLLLWLISVALMIFGILATIDIYHDYVGTSIVSAGMLNLGGDLPEWTSCRLEWLLFQIDWTVGLVFMLLISAILIRVTFWPASPYTGRRRSAP</sequence>
<feature type="transmembrane region" description="Helical" evidence="1">
    <location>
        <begin position="67"/>
        <end position="87"/>
    </location>
</feature>
<proteinExistence type="predicted"/>
<protein>
    <submittedName>
        <fullName evidence="2">Uncharacterized protein</fullName>
    </submittedName>
</protein>
<keyword evidence="1" id="KW-0812">Transmembrane</keyword>
<evidence type="ECO:0000256" key="1">
    <source>
        <dbReference type="SAM" id="Phobius"/>
    </source>
</evidence>
<dbReference type="Proteomes" id="UP000178485">
    <property type="component" value="Chromosome i"/>
</dbReference>
<dbReference type="EMBL" id="LT608328">
    <property type="protein sequence ID" value="SCM55989.1"/>
    <property type="molecule type" value="Genomic_DNA"/>
</dbReference>
<gene>
    <name evidence="2" type="ORF">ING2E5A_0669</name>
</gene>
<dbReference type="RefSeq" id="WP_143102499.1">
    <property type="nucleotide sequence ID" value="NZ_DUQN01000123.1"/>
</dbReference>
<evidence type="ECO:0000313" key="3">
    <source>
        <dbReference type="Proteomes" id="UP000178485"/>
    </source>
</evidence>
<name>A0A1G4G4X7_9BACT</name>
<dbReference type="AlphaFoldDB" id="A0A1G4G4X7"/>